<dbReference type="Pfam" id="PF02974">
    <property type="entry name" value="Inh"/>
    <property type="match status" value="1"/>
</dbReference>
<accession>A0A840C4J6</accession>
<dbReference type="AlphaFoldDB" id="A0A840C4J6"/>
<reference evidence="4 5" key="1">
    <citation type="submission" date="2020-08" db="EMBL/GenBank/DDBJ databases">
        <title>Genomic Encyclopedia of Type Strains, Phase IV (KMG-IV): sequencing the most valuable type-strain genomes for metagenomic binning, comparative biology and taxonomic classification.</title>
        <authorList>
            <person name="Goeker M."/>
        </authorList>
    </citation>
    <scope>NUCLEOTIDE SEQUENCE [LARGE SCALE GENOMIC DNA]</scope>
    <source>
        <strain evidence="4 5">DSM 103737</strain>
    </source>
</reference>
<name>A0A840C4J6_9HYPH</name>
<proteinExistence type="predicted"/>
<dbReference type="InterPro" id="IPR016085">
    <property type="entry name" value="Protease_inh_B-barrel_dom"/>
</dbReference>
<dbReference type="Proteomes" id="UP000577362">
    <property type="component" value="Unassembled WGS sequence"/>
</dbReference>
<feature type="domain" description="Alkaline proteinase inhibitor/ Outer membrane lipoprotein Omp19" evidence="3">
    <location>
        <begin position="146"/>
        <end position="237"/>
    </location>
</feature>
<evidence type="ECO:0000256" key="1">
    <source>
        <dbReference type="ARBA" id="ARBA00022729"/>
    </source>
</evidence>
<evidence type="ECO:0000313" key="5">
    <source>
        <dbReference type="Proteomes" id="UP000577362"/>
    </source>
</evidence>
<dbReference type="RefSeq" id="WP_019402899.1">
    <property type="nucleotide sequence ID" value="NZ_JACIEN010000008.1"/>
</dbReference>
<evidence type="ECO:0000313" key="4">
    <source>
        <dbReference type="EMBL" id="MBB4019763.1"/>
    </source>
</evidence>
<dbReference type="GO" id="GO:0004866">
    <property type="term" value="F:endopeptidase inhibitor activity"/>
    <property type="evidence" value="ECO:0007669"/>
    <property type="project" value="InterPro"/>
</dbReference>
<feature type="region of interest" description="Disordered" evidence="2">
    <location>
        <begin position="101"/>
        <end position="121"/>
    </location>
</feature>
<organism evidence="4 5">
    <name type="scientific">Chelatococcus caeni</name>
    <dbReference type="NCBI Taxonomy" id="1348468"/>
    <lineage>
        <taxon>Bacteria</taxon>
        <taxon>Pseudomonadati</taxon>
        <taxon>Pseudomonadota</taxon>
        <taxon>Alphaproteobacteria</taxon>
        <taxon>Hyphomicrobiales</taxon>
        <taxon>Chelatococcaceae</taxon>
        <taxon>Chelatococcus</taxon>
    </lineage>
</organism>
<dbReference type="EMBL" id="JACIEN010000008">
    <property type="protein sequence ID" value="MBB4019763.1"/>
    <property type="molecule type" value="Genomic_DNA"/>
</dbReference>
<keyword evidence="5" id="KW-1185">Reference proteome</keyword>
<dbReference type="SUPFAM" id="SSF50882">
    <property type="entry name" value="beta-Barrel protease inhibitors"/>
    <property type="match status" value="1"/>
</dbReference>
<sequence>MKLTREFTAPIGATGGMRSPAASQALCRRAGPLLGLLVLAGCSSGDFNSCERYYTSPWNPPARCYRAAPPSVEVEAVVVAPAVGMRPRGVVVREAPMPPLPAQPLPAKPAGPPPPLGGATAPGPLPAPKVVKGYTPPQAGHAKPVPQRSQVSGRWRMTEAGGKACELVLTNAGLLDQYRASTSGCASEALRSINGWDLKGPDVVLYARGAIIARLAEDRGGYRGVVLSSGAGLALAR</sequence>
<comment type="caution">
    <text evidence="4">The sequence shown here is derived from an EMBL/GenBank/DDBJ whole genome shotgun (WGS) entry which is preliminary data.</text>
</comment>
<feature type="compositionally biased region" description="Pro residues" evidence="2">
    <location>
        <begin position="101"/>
        <end position="116"/>
    </location>
</feature>
<evidence type="ECO:0000256" key="2">
    <source>
        <dbReference type="SAM" id="MobiDB-lite"/>
    </source>
</evidence>
<evidence type="ECO:0000259" key="3">
    <source>
        <dbReference type="Pfam" id="PF02974"/>
    </source>
</evidence>
<gene>
    <name evidence="4" type="ORF">GGR16_004818</name>
</gene>
<dbReference type="Gene3D" id="2.40.128.10">
    <property type="match status" value="1"/>
</dbReference>
<dbReference type="InterPro" id="IPR021140">
    <property type="entry name" value="Inh/Omp19"/>
</dbReference>
<protein>
    <recommendedName>
        <fullName evidence="3">Alkaline proteinase inhibitor/ Outer membrane lipoprotein Omp19 domain-containing protein</fullName>
    </recommendedName>
</protein>
<keyword evidence="1" id="KW-0732">Signal</keyword>